<evidence type="ECO:0000256" key="1">
    <source>
        <dbReference type="SAM" id="Phobius"/>
    </source>
</evidence>
<sequence length="279" mass="29700">MSDCDCPRCTNARYETERRTTVDSMLWSGGLFRRYPTAVAPFVALILLEAFFRWYTFIGSDAFLFLLLVSARGYVDLCAVDDLVNADRGAVGRFWKVLRRLPSALMARALSIVAIVAAFGIPMIPLAVGTVLAPDPIGLSKTPILTLAIAAVAVVVSLLVSLASAFVVYVKMVLVSEACFVSGAGVVGSLRESWRSVRMRRVKVVLLAGTFSVVAGFLLSGILGVGNGGGENESLLRVASSSATTAFYGVLFTHIYVGRRFERGEGVHSPSGGSTSTSS</sequence>
<name>A0A9Q4C657_9EURY</name>
<dbReference type="EMBL" id="RKLV01000006">
    <property type="protein sequence ID" value="MCX2819114.1"/>
    <property type="molecule type" value="Genomic_DNA"/>
</dbReference>
<proteinExistence type="predicted"/>
<reference evidence="2" key="1">
    <citation type="submission" date="2022-09" db="EMBL/GenBank/DDBJ databases">
        <title>Haloadaptaus new haloarchaeum isolated from saline soil.</title>
        <authorList>
            <person name="Duran-Viseras A."/>
            <person name="Sanchez-Porro C."/>
            <person name="Ventosa A."/>
        </authorList>
    </citation>
    <scope>NUCLEOTIDE SEQUENCE</scope>
    <source>
        <strain evidence="2">F3-133</strain>
    </source>
</reference>
<evidence type="ECO:0000313" key="3">
    <source>
        <dbReference type="Proteomes" id="UP001149411"/>
    </source>
</evidence>
<feature type="transmembrane region" description="Helical" evidence="1">
    <location>
        <begin position="238"/>
        <end position="257"/>
    </location>
</feature>
<accession>A0A9Q4C657</accession>
<evidence type="ECO:0000313" key="2">
    <source>
        <dbReference type="EMBL" id="MCX2819114.1"/>
    </source>
</evidence>
<dbReference type="RefSeq" id="WP_266087112.1">
    <property type="nucleotide sequence ID" value="NZ_RKLV01000006.1"/>
</dbReference>
<keyword evidence="1" id="KW-0472">Membrane</keyword>
<dbReference type="Proteomes" id="UP001149411">
    <property type="component" value="Unassembled WGS sequence"/>
</dbReference>
<dbReference type="AlphaFoldDB" id="A0A9Q4C657"/>
<feature type="transmembrane region" description="Helical" evidence="1">
    <location>
        <begin position="144"/>
        <end position="170"/>
    </location>
</feature>
<keyword evidence="3" id="KW-1185">Reference proteome</keyword>
<feature type="transmembrane region" description="Helical" evidence="1">
    <location>
        <begin position="105"/>
        <end position="124"/>
    </location>
</feature>
<keyword evidence="1" id="KW-1133">Transmembrane helix</keyword>
<feature type="transmembrane region" description="Helical" evidence="1">
    <location>
        <begin position="35"/>
        <end position="56"/>
    </location>
</feature>
<feature type="transmembrane region" description="Helical" evidence="1">
    <location>
        <begin position="204"/>
        <end position="226"/>
    </location>
</feature>
<organism evidence="2 3">
    <name type="scientific">Halorutilus salinus</name>
    <dbReference type="NCBI Taxonomy" id="2487751"/>
    <lineage>
        <taxon>Archaea</taxon>
        <taxon>Methanobacteriati</taxon>
        <taxon>Methanobacteriota</taxon>
        <taxon>Stenosarchaea group</taxon>
        <taxon>Halobacteria</taxon>
        <taxon>Halorutilales</taxon>
        <taxon>Halorutilaceae</taxon>
        <taxon>Halorutilus</taxon>
    </lineage>
</organism>
<comment type="caution">
    <text evidence="2">The sequence shown here is derived from an EMBL/GenBank/DDBJ whole genome shotgun (WGS) entry which is preliminary data.</text>
</comment>
<keyword evidence="1" id="KW-0812">Transmembrane</keyword>
<gene>
    <name evidence="2" type="ORF">EGH25_07080</name>
</gene>
<protein>
    <submittedName>
        <fullName evidence="2">Uncharacterized protein</fullName>
    </submittedName>
</protein>